<dbReference type="RefSeq" id="WP_078423188.1">
    <property type="nucleotide sequence ID" value="NZ_CP017018.1"/>
</dbReference>
<feature type="signal peptide" evidence="8">
    <location>
        <begin position="1"/>
        <end position="16"/>
    </location>
</feature>
<dbReference type="EMBL" id="CP017258">
    <property type="protein sequence ID" value="AQW87542.1"/>
    <property type="molecule type" value="Genomic_DNA"/>
</dbReference>
<feature type="transmembrane region" description="Helical" evidence="7">
    <location>
        <begin position="263"/>
        <end position="282"/>
    </location>
</feature>
<keyword evidence="3 7" id="KW-0812">Transmembrane</keyword>
<evidence type="ECO:0000256" key="8">
    <source>
        <dbReference type="SAM" id="SignalP"/>
    </source>
</evidence>
<feature type="domain" description="Mechanosensitive ion channel MscS" evidence="9">
    <location>
        <begin position="308"/>
        <end position="390"/>
    </location>
</feature>
<evidence type="ECO:0000313" key="10">
    <source>
        <dbReference type="EMBL" id="AQW87542.1"/>
    </source>
</evidence>
<protein>
    <submittedName>
        <fullName evidence="10">Mechanosensitive ion channel family protein</fullName>
    </submittedName>
</protein>
<comment type="subcellular location">
    <subcellularLocation>
        <location evidence="1">Cell membrane</location>
        <topology evidence="1">Multi-pass membrane protein</topology>
    </subcellularLocation>
</comment>
<gene>
    <name evidence="10" type="ORF">CPIN18021_0729</name>
</gene>
<dbReference type="SUPFAM" id="SSF82689">
    <property type="entry name" value="Mechanosensitive channel protein MscS (YggB), C-terminal domain"/>
    <property type="match status" value="1"/>
</dbReference>
<feature type="transmembrane region" description="Helical" evidence="7">
    <location>
        <begin position="231"/>
        <end position="251"/>
    </location>
</feature>
<evidence type="ECO:0000256" key="7">
    <source>
        <dbReference type="SAM" id="Phobius"/>
    </source>
</evidence>
<dbReference type="SUPFAM" id="SSF50182">
    <property type="entry name" value="Sm-like ribonucleoproteins"/>
    <property type="match status" value="1"/>
</dbReference>
<evidence type="ECO:0000256" key="3">
    <source>
        <dbReference type="ARBA" id="ARBA00022692"/>
    </source>
</evidence>
<keyword evidence="6" id="KW-0175">Coiled coil</keyword>
<proteinExistence type="predicted"/>
<dbReference type="InterPro" id="IPR010920">
    <property type="entry name" value="LSM_dom_sf"/>
</dbReference>
<dbReference type="Proteomes" id="UP000190868">
    <property type="component" value="Chromosome"/>
</dbReference>
<dbReference type="GeneID" id="56566364"/>
<evidence type="ECO:0000256" key="6">
    <source>
        <dbReference type="SAM" id="Coils"/>
    </source>
</evidence>
<dbReference type="GO" id="GO:0005886">
    <property type="term" value="C:plasma membrane"/>
    <property type="evidence" value="ECO:0007669"/>
    <property type="project" value="UniProtKB-SubCell"/>
</dbReference>
<dbReference type="PANTHER" id="PTHR30566">
    <property type="entry name" value="YNAI-RELATED MECHANOSENSITIVE ION CHANNEL"/>
    <property type="match status" value="1"/>
</dbReference>
<accession>A0A1S6U789</accession>
<feature type="chain" id="PRO_5012503947" evidence="8">
    <location>
        <begin position="17"/>
        <end position="526"/>
    </location>
</feature>
<keyword evidence="4 7" id="KW-1133">Transmembrane helix</keyword>
<dbReference type="KEGG" id="cpin:CPIN18020_0725"/>
<sequence>MRFVLLFFIFLFQVFADNNVSIDSNLTNTSILDSKKQLESINLYLKNNIWMARYANYNTFQRINNELEDNERLIKKYSKDSKKKSDISKKIKYLKDQLELLKEYEKTPFSNMLSAPEVAIAPRITNPIMMISGFSYIKKIRSDKEEYKHHINELDNLLKKLKEKEEILTTILPNDFNKTVPNKIYELRTQISEFESAKQIADTTFDVYEKRADESINIATNDIKSQIISTINIAIFIIAIIAISFFFKFIAKKTITDNDRFYIVNKFINFINFVLIILTLLFVYIENVTYVVTVLGFASAGIAIAMKDMFMSMLGWVVIIFGGSIHVGDRVRVSHNGNIYVGDIIDISVLRMTLFEDVTLTTYKENRRGGRIVFIPNNYIFTELISNYSHHGMKTVWDGIDVVLSFDSNHKKAVHIAKTITRKYAKGYTDIAKRQMTRLRNEYSIKNPNVEPRVFTFFEPYGINVSIWFMSNSYATLTLRSTISSELIDAFNKEDDIVIAYPTQTMYFSKKLSPKEHADLDKEVLS</sequence>
<name>A0A1S6U789_9BACT</name>
<keyword evidence="8" id="KW-0732">Signal</keyword>
<dbReference type="InterPro" id="IPR023408">
    <property type="entry name" value="MscS_beta-dom_sf"/>
</dbReference>
<evidence type="ECO:0000256" key="2">
    <source>
        <dbReference type="ARBA" id="ARBA00022475"/>
    </source>
</evidence>
<keyword evidence="5 7" id="KW-0472">Membrane</keyword>
<reference evidence="11" key="1">
    <citation type="submission" date="2016-09" db="EMBL/GenBank/DDBJ databases">
        <title>Comparative genomics of the Campylobacter concisus group.</title>
        <authorList>
            <person name="Miller W.G."/>
            <person name="Yee E."/>
            <person name="Chapman M.H."/>
            <person name="Huynh S."/>
            <person name="Bono J.L."/>
            <person name="On S.L.W."/>
            <person name="StLeger J."/>
            <person name="Foster G."/>
            <person name="Parker C.T."/>
        </authorList>
    </citation>
    <scope>NUCLEOTIDE SEQUENCE [LARGE SCALE GENOMIC DNA]</scope>
    <source>
        <strain evidence="11">RM18021</strain>
    </source>
</reference>
<evidence type="ECO:0000256" key="5">
    <source>
        <dbReference type="ARBA" id="ARBA00023136"/>
    </source>
</evidence>
<dbReference type="PANTHER" id="PTHR30566:SF5">
    <property type="entry name" value="MECHANOSENSITIVE ION CHANNEL PROTEIN 1, MITOCHONDRIAL-RELATED"/>
    <property type="match status" value="1"/>
</dbReference>
<evidence type="ECO:0000256" key="4">
    <source>
        <dbReference type="ARBA" id="ARBA00022989"/>
    </source>
</evidence>
<evidence type="ECO:0000313" key="11">
    <source>
        <dbReference type="Proteomes" id="UP000190868"/>
    </source>
</evidence>
<dbReference type="Pfam" id="PF00924">
    <property type="entry name" value="MS_channel_2nd"/>
    <property type="match status" value="1"/>
</dbReference>
<evidence type="ECO:0000259" key="9">
    <source>
        <dbReference type="Pfam" id="PF00924"/>
    </source>
</evidence>
<dbReference type="InterPro" id="IPR011066">
    <property type="entry name" value="MscS_channel_C_sf"/>
</dbReference>
<organism evidence="10 11">
    <name type="scientific">Campylobacter pinnipediorum subsp. caledonicus</name>
    <dbReference type="NCBI Taxonomy" id="1874362"/>
    <lineage>
        <taxon>Bacteria</taxon>
        <taxon>Pseudomonadati</taxon>
        <taxon>Campylobacterota</taxon>
        <taxon>Epsilonproteobacteria</taxon>
        <taxon>Campylobacterales</taxon>
        <taxon>Campylobacteraceae</taxon>
        <taxon>Campylobacter</taxon>
    </lineage>
</organism>
<feature type="coiled-coil region" evidence="6">
    <location>
        <begin position="137"/>
        <end position="171"/>
    </location>
</feature>
<keyword evidence="11" id="KW-1185">Reference proteome</keyword>
<dbReference type="Gene3D" id="2.30.30.60">
    <property type="match status" value="1"/>
</dbReference>
<keyword evidence="2" id="KW-1003">Cell membrane</keyword>
<dbReference type="InterPro" id="IPR006685">
    <property type="entry name" value="MscS_channel_2nd"/>
</dbReference>
<dbReference type="AlphaFoldDB" id="A0A1S6U789"/>
<evidence type="ECO:0000256" key="1">
    <source>
        <dbReference type="ARBA" id="ARBA00004651"/>
    </source>
</evidence>
<dbReference type="GO" id="GO:0008381">
    <property type="term" value="F:mechanosensitive monoatomic ion channel activity"/>
    <property type="evidence" value="ECO:0007669"/>
    <property type="project" value="UniProtKB-ARBA"/>
</dbReference>